<keyword evidence="5" id="KW-0735">Signal-anchor</keyword>
<dbReference type="GeneID" id="119722913"/>
<dbReference type="Pfam" id="PF06990">
    <property type="entry name" value="Gal-3-0_sulfotr"/>
    <property type="match status" value="1"/>
</dbReference>
<organism evidence="12 13">
    <name type="scientific">Patiria miniata</name>
    <name type="common">Bat star</name>
    <name type="synonym">Asterina miniata</name>
    <dbReference type="NCBI Taxonomy" id="46514"/>
    <lineage>
        <taxon>Eukaryota</taxon>
        <taxon>Metazoa</taxon>
        <taxon>Echinodermata</taxon>
        <taxon>Eleutherozoa</taxon>
        <taxon>Asterozoa</taxon>
        <taxon>Asteroidea</taxon>
        <taxon>Valvatacea</taxon>
        <taxon>Valvatida</taxon>
        <taxon>Asterinidae</taxon>
        <taxon>Patiria</taxon>
    </lineage>
</organism>
<dbReference type="GO" id="GO:0000139">
    <property type="term" value="C:Golgi membrane"/>
    <property type="evidence" value="ECO:0007669"/>
    <property type="project" value="UniProtKB-SubCell"/>
</dbReference>
<dbReference type="InterPro" id="IPR009729">
    <property type="entry name" value="Gal-3-0_sulfotransfrase"/>
</dbReference>
<keyword evidence="8 11" id="KW-0472">Membrane</keyword>
<evidence type="ECO:0000256" key="9">
    <source>
        <dbReference type="ARBA" id="ARBA00023180"/>
    </source>
</evidence>
<evidence type="ECO:0000256" key="3">
    <source>
        <dbReference type="ARBA" id="ARBA00022679"/>
    </source>
</evidence>
<keyword evidence="3" id="KW-0808">Transferase</keyword>
<dbReference type="GO" id="GO:0001733">
    <property type="term" value="F:galactosylceramide sulfotransferase activity"/>
    <property type="evidence" value="ECO:0007669"/>
    <property type="project" value="InterPro"/>
</dbReference>
<keyword evidence="7" id="KW-0333">Golgi apparatus</keyword>
<feature type="region of interest" description="Disordered" evidence="10">
    <location>
        <begin position="188"/>
        <end position="298"/>
    </location>
</feature>
<feature type="compositionally biased region" description="Basic and acidic residues" evidence="10">
    <location>
        <begin position="283"/>
        <end position="298"/>
    </location>
</feature>
<evidence type="ECO:0000256" key="6">
    <source>
        <dbReference type="ARBA" id="ARBA00022989"/>
    </source>
</evidence>
<evidence type="ECO:0000313" key="12">
    <source>
        <dbReference type="EnsemblMetazoa" id="XP_038049248.1"/>
    </source>
</evidence>
<dbReference type="OrthoDB" id="514299at2759"/>
<comment type="similarity">
    <text evidence="2">Belongs to the galactose-3-O-sulfotransferase family.</text>
</comment>
<feature type="region of interest" description="Disordered" evidence="10">
    <location>
        <begin position="39"/>
        <end position="66"/>
    </location>
</feature>
<evidence type="ECO:0000256" key="10">
    <source>
        <dbReference type="SAM" id="MobiDB-lite"/>
    </source>
</evidence>
<dbReference type="EnsemblMetazoa" id="XM_038193318.1">
    <property type="protein sequence ID" value="XP_038049246.1"/>
    <property type="gene ID" value="LOC119722913"/>
</dbReference>
<evidence type="ECO:0000313" key="13">
    <source>
        <dbReference type="Proteomes" id="UP000887568"/>
    </source>
</evidence>
<feature type="compositionally biased region" description="Basic and acidic residues" evidence="10">
    <location>
        <begin position="203"/>
        <end position="217"/>
    </location>
</feature>
<proteinExistence type="inferred from homology"/>
<keyword evidence="6 11" id="KW-1133">Transmembrane helix</keyword>
<feature type="transmembrane region" description="Helical" evidence="11">
    <location>
        <begin position="7"/>
        <end position="27"/>
    </location>
</feature>
<reference evidence="12" key="1">
    <citation type="submission" date="2022-11" db="UniProtKB">
        <authorList>
            <consortium name="EnsemblMetazoa"/>
        </authorList>
    </citation>
    <scope>IDENTIFICATION</scope>
</reference>
<dbReference type="OMA" id="WGTFTRY"/>
<comment type="subcellular location">
    <subcellularLocation>
        <location evidence="1">Golgi apparatus membrane</location>
        <topology evidence="1">Single-pass type II membrane protein</topology>
    </subcellularLocation>
</comment>
<evidence type="ECO:0000256" key="4">
    <source>
        <dbReference type="ARBA" id="ARBA00022692"/>
    </source>
</evidence>
<protein>
    <submittedName>
        <fullName evidence="12">Uncharacterized protein</fullName>
    </submittedName>
</protein>
<dbReference type="PANTHER" id="PTHR14647">
    <property type="entry name" value="GALACTOSE-3-O-SULFOTRANSFERASE"/>
    <property type="match status" value="1"/>
</dbReference>
<evidence type="ECO:0000256" key="8">
    <source>
        <dbReference type="ARBA" id="ARBA00023136"/>
    </source>
</evidence>
<evidence type="ECO:0000256" key="2">
    <source>
        <dbReference type="ARBA" id="ARBA00008124"/>
    </source>
</evidence>
<keyword evidence="4 11" id="KW-0812">Transmembrane</keyword>
<feature type="compositionally biased region" description="Basic residues" evidence="10">
    <location>
        <begin position="48"/>
        <end position="58"/>
    </location>
</feature>
<sequence>MGVVMRTYIFVCLLGIISTICIVLLTVSSKNTHKIQISKDDRRATWRQQRRPHLHNQKNHRDTNDINYGNLDPSQHTREVVLDDNIFSVKAFSDFDHRTNRNTASVKDETDATKPDIFSVLEDSNTRPDAETGILHVKEAVQGGMAAALLMSIQEEDTNKNEPTHHRQDRLTTVERVSPQEKLTATYRLESRDKDGQNGSLVNRKDNKKGFGQEHLVRTKAASSEKLPTENVDMQNSRILHVGKQKTSKQKDGPPVMRHRQSGNSSDENKHLNYRIKSSASNKRQEFETRQRTGKKSPAEIAKEVALKMAPQPRLKPVAIDQNILNQENGSYPAFIKTSSTLFRVLPSGKLKTGSCKPLNNMAMMKTHKCSSSTLQNILYRWGDDHNLTFILPKEGPYIGHPQPFDISHAERVVGDKYNIVANHARYNEEGLKKVMPSDTVYFTILRDPVKQFESAFTYYKFDERYGVPGLRSFLKQPEVYFQREPVFPRQAGRNQMMYDLGLDARFMDDTSPEVHDYIAMIEKNFQVVLIAEYFEESLILLKDLLCWTLDDIVYFNQNSRSQSSVRRVTASMRRGILEWNAADTSMYEHFNATLWEKIRRYGVDRMRGEVAQLRLRNEILKKKCIGGKLESHDPRMWYPPGIKVDSFVLNPSARGERLCEQLIRPELSYIDILKTKQRRITARFDRRDEFFRRHPQFREVHARRLPKARPQRIQG</sequence>
<keyword evidence="9" id="KW-0325">Glycoprotein</keyword>
<evidence type="ECO:0000256" key="11">
    <source>
        <dbReference type="SAM" id="Phobius"/>
    </source>
</evidence>
<dbReference type="Gene3D" id="3.40.50.300">
    <property type="entry name" value="P-loop containing nucleotide triphosphate hydrolases"/>
    <property type="match status" value="1"/>
</dbReference>
<evidence type="ECO:0000256" key="5">
    <source>
        <dbReference type="ARBA" id="ARBA00022968"/>
    </source>
</evidence>
<dbReference type="AlphaFoldDB" id="A0A913ZBT9"/>
<dbReference type="RefSeq" id="XP_038049248.1">
    <property type="nucleotide sequence ID" value="XM_038193320.1"/>
</dbReference>
<evidence type="ECO:0000256" key="7">
    <source>
        <dbReference type="ARBA" id="ARBA00023034"/>
    </source>
</evidence>
<evidence type="ECO:0000256" key="1">
    <source>
        <dbReference type="ARBA" id="ARBA00004323"/>
    </source>
</evidence>
<dbReference type="PANTHER" id="PTHR14647:SF86">
    <property type="entry name" value="GALACTOSE-3-O-SULFOTRANSFERASE"/>
    <property type="match status" value="1"/>
</dbReference>
<keyword evidence="13" id="KW-1185">Reference proteome</keyword>
<dbReference type="GO" id="GO:0009247">
    <property type="term" value="P:glycolipid biosynthetic process"/>
    <property type="evidence" value="ECO:0007669"/>
    <property type="project" value="InterPro"/>
</dbReference>
<dbReference type="Proteomes" id="UP000887568">
    <property type="component" value="Unplaced"/>
</dbReference>
<dbReference type="InterPro" id="IPR027417">
    <property type="entry name" value="P-loop_NTPase"/>
</dbReference>
<dbReference type="EnsemblMetazoa" id="XM_038193320.1">
    <property type="protein sequence ID" value="XP_038049248.1"/>
    <property type="gene ID" value="LOC119722913"/>
</dbReference>
<name>A0A913ZBT9_PATMI</name>
<dbReference type="RefSeq" id="XP_038049246.1">
    <property type="nucleotide sequence ID" value="XM_038193318.1"/>
</dbReference>
<accession>A0A913ZBT9</accession>